<dbReference type="Pfam" id="PF02782">
    <property type="entry name" value="FGGY_C"/>
    <property type="match status" value="1"/>
</dbReference>
<name>A0A926F921_9FIRM</name>
<reference evidence="7" key="1">
    <citation type="submission" date="2020-08" db="EMBL/GenBank/DDBJ databases">
        <title>Genome public.</title>
        <authorList>
            <person name="Liu C."/>
            <person name="Sun Q."/>
        </authorList>
    </citation>
    <scope>NUCLEOTIDE SEQUENCE</scope>
    <source>
        <strain evidence="7">NSJ-50</strain>
    </source>
</reference>
<dbReference type="RefSeq" id="WP_262431714.1">
    <property type="nucleotide sequence ID" value="NZ_JACRTE010000004.1"/>
</dbReference>
<evidence type="ECO:0000259" key="6">
    <source>
        <dbReference type="Pfam" id="PF02782"/>
    </source>
</evidence>
<protein>
    <submittedName>
        <fullName evidence="7">Xylulokinase</fullName>
    </submittedName>
</protein>
<keyword evidence="2 4" id="KW-0808">Transferase</keyword>
<dbReference type="GO" id="GO:0005975">
    <property type="term" value="P:carbohydrate metabolic process"/>
    <property type="evidence" value="ECO:0007669"/>
    <property type="project" value="InterPro"/>
</dbReference>
<evidence type="ECO:0000313" key="8">
    <source>
        <dbReference type="Proteomes" id="UP000647416"/>
    </source>
</evidence>
<dbReference type="CDD" id="cd07808">
    <property type="entry name" value="ASKHA_NBD_FGGY_EcXK-like"/>
    <property type="match status" value="1"/>
</dbReference>
<comment type="caution">
    <text evidence="7">The sequence shown here is derived from an EMBL/GenBank/DDBJ whole genome shotgun (WGS) entry which is preliminary data.</text>
</comment>
<evidence type="ECO:0000259" key="5">
    <source>
        <dbReference type="Pfam" id="PF00370"/>
    </source>
</evidence>
<dbReference type="PROSITE" id="PS00445">
    <property type="entry name" value="FGGY_KINASES_2"/>
    <property type="match status" value="1"/>
</dbReference>
<feature type="domain" description="Carbohydrate kinase FGGY C-terminal" evidence="6">
    <location>
        <begin position="282"/>
        <end position="437"/>
    </location>
</feature>
<evidence type="ECO:0000256" key="3">
    <source>
        <dbReference type="ARBA" id="ARBA00022777"/>
    </source>
</evidence>
<feature type="domain" description="Carbohydrate kinase FGGY N-terminal" evidence="5">
    <location>
        <begin position="3"/>
        <end position="245"/>
    </location>
</feature>
<dbReference type="GO" id="GO:0016773">
    <property type="term" value="F:phosphotransferase activity, alcohol group as acceptor"/>
    <property type="evidence" value="ECO:0007669"/>
    <property type="project" value="InterPro"/>
</dbReference>
<dbReference type="PANTHER" id="PTHR43095">
    <property type="entry name" value="SUGAR KINASE"/>
    <property type="match status" value="1"/>
</dbReference>
<evidence type="ECO:0000313" key="7">
    <source>
        <dbReference type="EMBL" id="MBC8596180.1"/>
    </source>
</evidence>
<sequence length="490" mass="53627">MKYLLGIDFGGGSSKATLLSHEGKVAATAVTEYPTLYPKTGYAEQNPGDWYDAVKVGIAKLIKESGVSPCDITAVCLDAATHTAVVTDDDFNVVMPSIYWTDTRSIKEAEYLKENYGEMINEKCLHQPSTIWTLPQLLWVKNNMPETFAKIKKIFFAKDYVRHMLCGDYATDFIEAEGSMLFDVNTLSWSEELCKILNFDVKNMPEVKAPTDIAGKITKKAGEDTGLLEGTTVVTGSTDTVMEVFASGAVKEGQMTLKLATAGRICIVTGKAYPDKNLVNYSHLVKGLWYPGTATKACASSYRWYRDTFGGSYKDLDTGAKETPIGADGLMYHPYLNGELTPYNDPKLCASFTGVRASHTKGHFSRAVMEGVGFSLIDCKNAIHEIGIKMGDCATIIGGGAASPIWRQIVADMLNIKLVTTNNSDSSFGSAMTAGVATGVFPSFEEAVEKCSEKVSETLPNEENHKKYLELYKDYKKIHDALAPIYQNRG</sequence>
<dbReference type="InterPro" id="IPR000577">
    <property type="entry name" value="Carb_kinase_FGGY"/>
</dbReference>
<evidence type="ECO:0000256" key="1">
    <source>
        <dbReference type="ARBA" id="ARBA00009156"/>
    </source>
</evidence>
<gene>
    <name evidence="7" type="ORF">H8706_04760</name>
</gene>
<proteinExistence type="inferred from homology"/>
<dbReference type="InterPro" id="IPR050406">
    <property type="entry name" value="FGGY_Carb_Kinase"/>
</dbReference>
<dbReference type="Gene3D" id="3.30.420.40">
    <property type="match status" value="2"/>
</dbReference>
<evidence type="ECO:0000256" key="2">
    <source>
        <dbReference type="ARBA" id="ARBA00022679"/>
    </source>
</evidence>
<dbReference type="AlphaFoldDB" id="A0A926F921"/>
<dbReference type="InterPro" id="IPR018485">
    <property type="entry name" value="FGGY_C"/>
</dbReference>
<dbReference type="InterPro" id="IPR043129">
    <property type="entry name" value="ATPase_NBD"/>
</dbReference>
<comment type="similarity">
    <text evidence="1 4">Belongs to the FGGY kinase family.</text>
</comment>
<evidence type="ECO:0000256" key="4">
    <source>
        <dbReference type="RuleBase" id="RU003733"/>
    </source>
</evidence>
<dbReference type="EMBL" id="JACRTE010000004">
    <property type="protein sequence ID" value="MBC8596180.1"/>
    <property type="molecule type" value="Genomic_DNA"/>
</dbReference>
<organism evidence="7 8">
    <name type="scientific">Qingrenia yutianensis</name>
    <dbReference type="NCBI Taxonomy" id="2763676"/>
    <lineage>
        <taxon>Bacteria</taxon>
        <taxon>Bacillati</taxon>
        <taxon>Bacillota</taxon>
        <taxon>Clostridia</taxon>
        <taxon>Eubacteriales</taxon>
        <taxon>Oscillospiraceae</taxon>
        <taxon>Qingrenia</taxon>
    </lineage>
</organism>
<dbReference type="Pfam" id="PF00370">
    <property type="entry name" value="FGGY_N"/>
    <property type="match status" value="1"/>
</dbReference>
<dbReference type="GO" id="GO:0016301">
    <property type="term" value="F:kinase activity"/>
    <property type="evidence" value="ECO:0007669"/>
    <property type="project" value="UniProtKB-KW"/>
</dbReference>
<dbReference type="InterPro" id="IPR018484">
    <property type="entry name" value="FGGY_N"/>
</dbReference>
<keyword evidence="8" id="KW-1185">Reference proteome</keyword>
<dbReference type="SUPFAM" id="SSF53067">
    <property type="entry name" value="Actin-like ATPase domain"/>
    <property type="match status" value="2"/>
</dbReference>
<dbReference type="Proteomes" id="UP000647416">
    <property type="component" value="Unassembled WGS sequence"/>
</dbReference>
<keyword evidence="3 4" id="KW-0418">Kinase</keyword>
<dbReference type="InterPro" id="IPR018483">
    <property type="entry name" value="Carb_kinase_FGGY_CS"/>
</dbReference>
<dbReference type="PIRSF" id="PIRSF000538">
    <property type="entry name" value="GlpK"/>
    <property type="match status" value="1"/>
</dbReference>
<dbReference type="PANTHER" id="PTHR43095:SF5">
    <property type="entry name" value="XYLULOSE KINASE"/>
    <property type="match status" value="1"/>
</dbReference>
<accession>A0A926F921</accession>